<reference evidence="4" key="1">
    <citation type="submission" date="2016-11" db="EMBL/GenBank/DDBJ databases">
        <authorList>
            <person name="Varghese N."/>
            <person name="Submissions S."/>
        </authorList>
    </citation>
    <scope>NUCLEOTIDE SEQUENCE [LARGE SCALE GENOMIC DNA]</scope>
    <source>
        <strain evidence="4">DSM 18829</strain>
    </source>
</reference>
<organism evidence="3 4">
    <name type="scientific">Flavobacterium terrae</name>
    <dbReference type="NCBI Taxonomy" id="415425"/>
    <lineage>
        <taxon>Bacteria</taxon>
        <taxon>Pseudomonadati</taxon>
        <taxon>Bacteroidota</taxon>
        <taxon>Flavobacteriia</taxon>
        <taxon>Flavobacteriales</taxon>
        <taxon>Flavobacteriaceae</taxon>
        <taxon>Flavobacterium</taxon>
    </lineage>
</organism>
<dbReference type="GO" id="GO:0009432">
    <property type="term" value="P:SOS response"/>
    <property type="evidence" value="ECO:0007669"/>
    <property type="project" value="TreeGrafter"/>
</dbReference>
<dbReference type="Pfam" id="PF08443">
    <property type="entry name" value="RimK"/>
    <property type="match status" value="1"/>
</dbReference>
<dbReference type="Pfam" id="PF21068">
    <property type="entry name" value="ATPgraspMvdD"/>
    <property type="match status" value="1"/>
</dbReference>
<dbReference type="InterPro" id="IPR013651">
    <property type="entry name" value="ATP-grasp_RimK-type"/>
</dbReference>
<evidence type="ECO:0000313" key="3">
    <source>
        <dbReference type="EMBL" id="SHJ09165.1"/>
    </source>
</evidence>
<dbReference type="PANTHER" id="PTHR21621">
    <property type="entry name" value="RIBOSOMAL PROTEIN S6 MODIFICATION PROTEIN"/>
    <property type="match status" value="1"/>
</dbReference>
<dbReference type="GO" id="GO:0018169">
    <property type="term" value="F:ribosomal S6-glutamic acid ligase activity"/>
    <property type="evidence" value="ECO:0007669"/>
    <property type="project" value="TreeGrafter"/>
</dbReference>
<dbReference type="AlphaFoldDB" id="A0A1M6GGU6"/>
<dbReference type="InterPro" id="IPR048936">
    <property type="entry name" value="MvdD-like_ATPgrasp"/>
</dbReference>
<dbReference type="SUPFAM" id="SSF56059">
    <property type="entry name" value="Glutathione synthetase ATP-binding domain-like"/>
    <property type="match status" value="1"/>
</dbReference>
<accession>A0A1M6GGU6</accession>
<dbReference type="STRING" id="415425.SAMN05444363_2609"/>
<name>A0A1M6GGU6_9FLAO</name>
<proteinExistence type="predicted"/>
<dbReference type="GO" id="GO:0005737">
    <property type="term" value="C:cytoplasm"/>
    <property type="evidence" value="ECO:0007669"/>
    <property type="project" value="TreeGrafter"/>
</dbReference>
<sequence length="353" mass="40973">MLSSALVLLNYFLLMILCITHSNDFYTIDIVINKLKELGVEVLRFNSDDFSYKISFEYNNFSGQQILKLKGSDFEITSDKIKAVWYRKLWNVSIPENLDDNYKKIYYQEYNTMRSIFFESLKNVPWINPIQIDHEIADNKLEQLKLASEAGLLVPKSLFTNNSEAVRDFFYSECNKQMIAKLHGALSRSMFGNTPFFPTTLIHEEDLENLDSLIYCPMIFQEKIEKEYELRIIYVDGDFFTGKINAQNSIAGSTDWRAANDTRPTWEKYELPLEIGNSIKKMMNTMNLFFGAIDMIRQKNGEYIFLEVNPQGEWGMLQRDLGLPIGEAIAIKMANRIAKNELEINNKKHSITA</sequence>
<gene>
    <name evidence="3" type="ORF">SAMN05444363_2609</name>
</gene>
<dbReference type="Proteomes" id="UP000184488">
    <property type="component" value="Unassembled WGS sequence"/>
</dbReference>
<dbReference type="Gene3D" id="3.30.470.20">
    <property type="entry name" value="ATP-grasp fold, B domain"/>
    <property type="match status" value="1"/>
</dbReference>
<dbReference type="PANTHER" id="PTHR21621:SF0">
    <property type="entry name" value="BETA-CITRYLGLUTAMATE SYNTHASE B-RELATED"/>
    <property type="match status" value="1"/>
</dbReference>
<dbReference type="EMBL" id="FQZI01000005">
    <property type="protein sequence ID" value="SHJ09165.1"/>
    <property type="molecule type" value="Genomic_DNA"/>
</dbReference>
<keyword evidence="4" id="KW-1185">Reference proteome</keyword>
<protein>
    <submittedName>
        <fullName evidence="3">RimK-like ATP-grasp domain-containing protein</fullName>
    </submittedName>
</protein>
<feature type="domain" description="MvdD-like pre-ATP grasp" evidence="2">
    <location>
        <begin position="15"/>
        <end position="132"/>
    </location>
</feature>
<evidence type="ECO:0000313" key="4">
    <source>
        <dbReference type="Proteomes" id="UP000184488"/>
    </source>
</evidence>
<evidence type="ECO:0000259" key="1">
    <source>
        <dbReference type="Pfam" id="PF08443"/>
    </source>
</evidence>
<feature type="domain" description="ATP-grasp fold RimK-type" evidence="1">
    <location>
        <begin position="137"/>
        <end position="329"/>
    </location>
</feature>
<evidence type="ECO:0000259" key="2">
    <source>
        <dbReference type="Pfam" id="PF21068"/>
    </source>
</evidence>